<dbReference type="OrthoDB" id="9778629at2"/>
<protein>
    <submittedName>
        <fullName evidence="2">Uncharacterized conserved protein, contains ferritin-like DUF455 domain</fullName>
    </submittedName>
</protein>
<dbReference type="SUPFAM" id="SSF47240">
    <property type="entry name" value="Ferritin-like"/>
    <property type="match status" value="1"/>
</dbReference>
<dbReference type="RefSeq" id="WP_093427286.1">
    <property type="nucleotide sequence ID" value="NZ_FOMJ01000001.1"/>
</dbReference>
<dbReference type="STRING" id="1123397.SAMN05660831_00653"/>
<reference evidence="2 3" key="1">
    <citation type="submission" date="2016-10" db="EMBL/GenBank/DDBJ databases">
        <authorList>
            <person name="de Groot N.N."/>
        </authorList>
    </citation>
    <scope>NUCLEOTIDE SEQUENCE [LARGE SCALE GENOMIC DNA]</scope>
    <source>
        <strain evidence="2 3">HL3</strain>
    </source>
</reference>
<keyword evidence="3" id="KW-1185">Reference proteome</keyword>
<dbReference type="AlphaFoldDB" id="A0A1I1P7V0"/>
<dbReference type="InterPro" id="IPR007402">
    <property type="entry name" value="DUF455"/>
</dbReference>
<gene>
    <name evidence="2" type="ORF">SAMN05660831_00653</name>
</gene>
<dbReference type="EMBL" id="FOMJ01000001">
    <property type="protein sequence ID" value="SFD05897.1"/>
    <property type="molecule type" value="Genomic_DNA"/>
</dbReference>
<dbReference type="PANTHER" id="PTHR42782">
    <property type="entry name" value="SI:CH73-314G15.3"/>
    <property type="match status" value="1"/>
</dbReference>
<organism evidence="2 3">
    <name type="scientific">Thiohalospira halophila DSM 15071</name>
    <dbReference type="NCBI Taxonomy" id="1123397"/>
    <lineage>
        <taxon>Bacteria</taxon>
        <taxon>Pseudomonadati</taxon>
        <taxon>Pseudomonadota</taxon>
        <taxon>Gammaproteobacteria</taxon>
        <taxon>Thiohalospirales</taxon>
        <taxon>Thiohalospiraceae</taxon>
        <taxon>Thiohalospira</taxon>
    </lineage>
</organism>
<dbReference type="CDD" id="cd00657">
    <property type="entry name" value="Ferritin_like"/>
    <property type="match status" value="1"/>
</dbReference>
<dbReference type="Proteomes" id="UP000198611">
    <property type="component" value="Unassembled WGS sequence"/>
</dbReference>
<proteinExistence type="predicted"/>
<dbReference type="InterPro" id="IPR009078">
    <property type="entry name" value="Ferritin-like_SF"/>
</dbReference>
<dbReference type="Pfam" id="PF04305">
    <property type="entry name" value="DUF455"/>
    <property type="match status" value="1"/>
</dbReference>
<evidence type="ECO:0000256" key="1">
    <source>
        <dbReference type="SAM" id="MobiDB-lite"/>
    </source>
</evidence>
<dbReference type="PIRSF" id="PIRSF012318">
    <property type="entry name" value="UCP012318"/>
    <property type="match status" value="1"/>
</dbReference>
<sequence length="265" mass="29350">MRSLHAAARDCLLEPDVDAKLDATRQTAAAWRCGDLVAGDGPEPERVSEPGRPGQPRLVPPRELPRRGPQSIQGRAALLHAVCHIEFNAINLAWDAVYRFRGLPTGYYDDWVRIAAEETRHFALLRRHLVSLGHDYGDFDAHDGLWELAVRTDHDPLVRMALVPRVMEARGLDVTPGMRDRLSSVGDSTAAAILETILADEVGHVEAGSRWFRHLCGQRGEEPEATYHGLVAEYLRGPVKPPLNRPARLAGGFTEAELDYLEAHA</sequence>
<accession>A0A1I1P7V0</accession>
<dbReference type="PANTHER" id="PTHR42782:SF4">
    <property type="entry name" value="DUF455 DOMAIN-CONTAINING PROTEIN"/>
    <property type="match status" value="1"/>
</dbReference>
<dbReference type="InterPro" id="IPR011197">
    <property type="entry name" value="UCP012318"/>
</dbReference>
<evidence type="ECO:0000313" key="2">
    <source>
        <dbReference type="EMBL" id="SFD05897.1"/>
    </source>
</evidence>
<feature type="region of interest" description="Disordered" evidence="1">
    <location>
        <begin position="39"/>
        <end position="69"/>
    </location>
</feature>
<evidence type="ECO:0000313" key="3">
    <source>
        <dbReference type="Proteomes" id="UP000198611"/>
    </source>
</evidence>
<name>A0A1I1P7V0_9GAMM</name>